<dbReference type="STRING" id="640635.SAMN04489806_3303"/>
<accession>A0A1H4TTN2</accession>
<evidence type="ECO:0000259" key="1">
    <source>
        <dbReference type="Pfam" id="PF00768"/>
    </source>
</evidence>
<proteinExistence type="predicted"/>
<dbReference type="GO" id="GO:0009002">
    <property type="term" value="F:serine-type D-Ala-D-Ala carboxypeptidase activity"/>
    <property type="evidence" value="ECO:0007669"/>
    <property type="project" value="InterPro"/>
</dbReference>
<dbReference type="GO" id="GO:0006508">
    <property type="term" value="P:proteolysis"/>
    <property type="evidence" value="ECO:0007669"/>
    <property type="project" value="InterPro"/>
</dbReference>
<dbReference type="InterPro" id="IPR001967">
    <property type="entry name" value="Peptidase_S11_N"/>
</dbReference>
<name>A0A1H4TTN2_9MICO</name>
<evidence type="ECO:0000313" key="3">
    <source>
        <dbReference type="Proteomes" id="UP000199183"/>
    </source>
</evidence>
<organism evidence="2 3">
    <name type="scientific">Paramicrobacterium humi</name>
    <dbReference type="NCBI Taxonomy" id="640635"/>
    <lineage>
        <taxon>Bacteria</taxon>
        <taxon>Bacillati</taxon>
        <taxon>Actinomycetota</taxon>
        <taxon>Actinomycetes</taxon>
        <taxon>Micrococcales</taxon>
        <taxon>Microbacteriaceae</taxon>
        <taxon>Paramicrobacterium</taxon>
    </lineage>
</organism>
<evidence type="ECO:0000313" key="2">
    <source>
        <dbReference type="EMBL" id="SEC59421.1"/>
    </source>
</evidence>
<feature type="domain" description="Peptidase S11 D-alanyl-D-alanine carboxypeptidase A N-terminal" evidence="1">
    <location>
        <begin position="74"/>
        <end position="265"/>
    </location>
</feature>
<dbReference type="AlphaFoldDB" id="A0A1H4TTN2"/>
<protein>
    <submittedName>
        <fullName evidence="2">D-alanyl-D-alanine carboxypeptidase (Penicillin-binding protein 5/6)</fullName>
    </submittedName>
</protein>
<dbReference type="OrthoDB" id="5241551at2"/>
<keyword evidence="2" id="KW-0378">Hydrolase</keyword>
<dbReference type="Pfam" id="PF00768">
    <property type="entry name" value="Peptidase_S11"/>
    <property type="match status" value="1"/>
</dbReference>
<dbReference type="InterPro" id="IPR012338">
    <property type="entry name" value="Beta-lactam/transpept-like"/>
</dbReference>
<dbReference type="Proteomes" id="UP000199183">
    <property type="component" value="Unassembled WGS sequence"/>
</dbReference>
<keyword evidence="2" id="KW-0121">Carboxypeptidase</keyword>
<keyword evidence="3" id="KW-1185">Reference proteome</keyword>
<dbReference type="Gene3D" id="3.40.710.10">
    <property type="entry name" value="DD-peptidase/beta-lactamase superfamily"/>
    <property type="match status" value="1"/>
</dbReference>
<sequence length="411" mass="41922">MGVGRVIGIVAGTAVILGAGLYGPATLLAPLPEATVTPTKLAPAASASPPALPETGASAITESAKHEPFAVAGDDEALPMAGIAKVVTALVVLDEKPMEPEGDGATVPITSADFLMFNDYRDSGARVVTVYTADTWSERAVLQAMLLGSSNNHSDTLAAWAFGSVDDYATAANAWLKGHGLGDTHVADATGLSEDSVSTASDLSRLAALAMANPVIPSVLEQPVRGIAADRGVVNTTAYMTDRGVTGISLSFTSKAGLCLLFAATIPVGEDSYTFYGSMVRMPDWDSLDAAMTALLDSADGGVAAGPLVAPGTTVGHVSTAWGESSDAVAGSSEERVRWVSATPSTTLTAESFSTATQGDVVGTLTASDGGQAVKLPVKLDSSILAPDVFWRLAHPVELIPRFVDMLTGAS</sequence>
<dbReference type="SUPFAM" id="SSF56601">
    <property type="entry name" value="beta-lactamase/transpeptidase-like"/>
    <property type="match status" value="1"/>
</dbReference>
<dbReference type="EMBL" id="FNRY01000002">
    <property type="protein sequence ID" value="SEC59421.1"/>
    <property type="molecule type" value="Genomic_DNA"/>
</dbReference>
<reference evidence="2 3" key="1">
    <citation type="submission" date="2016-10" db="EMBL/GenBank/DDBJ databases">
        <authorList>
            <person name="de Groot N.N."/>
        </authorList>
    </citation>
    <scope>NUCLEOTIDE SEQUENCE [LARGE SCALE GENOMIC DNA]</scope>
    <source>
        <strain evidence="2 3">DSM 21799</strain>
    </source>
</reference>
<keyword evidence="2" id="KW-0645">Protease</keyword>
<dbReference type="RefSeq" id="WP_091187944.1">
    <property type="nucleotide sequence ID" value="NZ_FNRY01000002.1"/>
</dbReference>
<gene>
    <name evidence="2" type="ORF">SAMN04489806_3303</name>
</gene>